<dbReference type="EMBL" id="JAVDXV010000005">
    <property type="protein sequence ID" value="MDR7333569.1"/>
    <property type="molecule type" value="Genomic_DNA"/>
</dbReference>
<protein>
    <submittedName>
        <fullName evidence="2">Membrane protein</fullName>
    </submittedName>
</protein>
<accession>A0ABU2A8P9</accession>
<keyword evidence="1" id="KW-1133">Transmembrane helix</keyword>
<evidence type="ECO:0000313" key="2">
    <source>
        <dbReference type="EMBL" id="MDR7333569.1"/>
    </source>
</evidence>
<reference evidence="2 3" key="1">
    <citation type="submission" date="2023-07" db="EMBL/GenBank/DDBJ databases">
        <title>Sorghum-associated microbial communities from plants grown in Nebraska, USA.</title>
        <authorList>
            <person name="Schachtman D."/>
        </authorList>
    </citation>
    <scope>NUCLEOTIDE SEQUENCE [LARGE SCALE GENOMIC DNA]</scope>
    <source>
        <strain evidence="2 3">BE316</strain>
    </source>
</reference>
<evidence type="ECO:0000256" key="1">
    <source>
        <dbReference type="SAM" id="Phobius"/>
    </source>
</evidence>
<feature type="transmembrane region" description="Helical" evidence="1">
    <location>
        <begin position="70"/>
        <end position="90"/>
    </location>
</feature>
<name>A0ABU2A8P9_9BURK</name>
<keyword evidence="1" id="KW-0812">Transmembrane</keyword>
<organism evidence="2 3">
    <name type="scientific">Roseateles asaccharophilus</name>
    <dbReference type="NCBI Taxonomy" id="582607"/>
    <lineage>
        <taxon>Bacteria</taxon>
        <taxon>Pseudomonadati</taxon>
        <taxon>Pseudomonadota</taxon>
        <taxon>Betaproteobacteria</taxon>
        <taxon>Burkholderiales</taxon>
        <taxon>Sphaerotilaceae</taxon>
        <taxon>Roseateles</taxon>
    </lineage>
</organism>
<dbReference type="Proteomes" id="UP001180825">
    <property type="component" value="Unassembled WGS sequence"/>
</dbReference>
<keyword evidence="3" id="KW-1185">Reference proteome</keyword>
<gene>
    <name evidence="2" type="ORF">J2X21_002711</name>
</gene>
<sequence>MQAAIPAQDASVTPTAAARRLSLVLYTLYALSFFSGGLTGLAAILINHIKYGDVSKTLYGSHFRWQMRTFWWTVLWWVALLGSLLVIWLGMGRGNLGSVAWFVAVASMVINPLWVIYRLIRGSLACIDGRRMPV</sequence>
<keyword evidence="1" id="KW-0472">Membrane</keyword>
<feature type="transmembrane region" description="Helical" evidence="1">
    <location>
        <begin position="96"/>
        <end position="117"/>
    </location>
</feature>
<evidence type="ECO:0000313" key="3">
    <source>
        <dbReference type="Proteomes" id="UP001180825"/>
    </source>
</evidence>
<feature type="transmembrane region" description="Helical" evidence="1">
    <location>
        <begin position="23"/>
        <end position="49"/>
    </location>
</feature>
<dbReference type="RefSeq" id="WP_310329366.1">
    <property type="nucleotide sequence ID" value="NZ_JAVDXV010000005.1"/>
</dbReference>
<proteinExistence type="predicted"/>
<comment type="caution">
    <text evidence="2">The sequence shown here is derived from an EMBL/GenBank/DDBJ whole genome shotgun (WGS) entry which is preliminary data.</text>
</comment>